<sequence length="361" mass="41453">MLSFFNKSKSTLNISIQPDEELNLTNQEIERLTEDLRIKSNNFPCVPSDLSIEQKGEYLLDAFLKDKPFDNYTFAYQPIKIAFLNAAFRTYDPEIITYALNLVKNTLNKQAFNKLLDTSPQFRGAFEYLSHPTNKSKVIMLDESKLIPKNTDKKDPENGDPEKRDPEKKDPEKRDPEKGDPEKRDPEKGDPEKKDPEKRDPEKGDPEKRDPEKGDPEKGDPEKRDPEKRDPEKRDPFLDALIARKKVELEREKANSNELMRLVIDDQIQRLSGKPTTGKEDVDLKLDILQNSVKAPDTLIPSEISKGSYSLFNKWAKSVDAKQAALVARSLNYPREIVLQFAHMVKDPKEKAELDSYGIHV</sequence>
<evidence type="ECO:0000313" key="3">
    <source>
        <dbReference type="Proteomes" id="UP001470230"/>
    </source>
</evidence>
<keyword evidence="3" id="KW-1185">Reference proteome</keyword>
<organism evidence="2 3">
    <name type="scientific">Tritrichomonas musculus</name>
    <dbReference type="NCBI Taxonomy" id="1915356"/>
    <lineage>
        <taxon>Eukaryota</taxon>
        <taxon>Metamonada</taxon>
        <taxon>Parabasalia</taxon>
        <taxon>Tritrichomonadida</taxon>
        <taxon>Tritrichomonadidae</taxon>
        <taxon>Tritrichomonas</taxon>
    </lineage>
</organism>
<protein>
    <submittedName>
        <fullName evidence="2">Uncharacterized protein</fullName>
    </submittedName>
</protein>
<dbReference type="Proteomes" id="UP001470230">
    <property type="component" value="Unassembled WGS sequence"/>
</dbReference>
<reference evidence="2 3" key="1">
    <citation type="submission" date="2024-04" db="EMBL/GenBank/DDBJ databases">
        <title>Tritrichomonas musculus Genome.</title>
        <authorList>
            <person name="Alves-Ferreira E."/>
            <person name="Grigg M."/>
            <person name="Lorenzi H."/>
            <person name="Galac M."/>
        </authorList>
    </citation>
    <scope>NUCLEOTIDE SEQUENCE [LARGE SCALE GENOMIC DNA]</scope>
    <source>
        <strain evidence="2 3">EAF2021</strain>
    </source>
</reference>
<proteinExistence type="predicted"/>
<comment type="caution">
    <text evidence="2">The sequence shown here is derived from an EMBL/GenBank/DDBJ whole genome shotgun (WGS) entry which is preliminary data.</text>
</comment>
<feature type="compositionally biased region" description="Basic and acidic residues" evidence="1">
    <location>
        <begin position="140"/>
        <end position="237"/>
    </location>
</feature>
<evidence type="ECO:0000313" key="2">
    <source>
        <dbReference type="EMBL" id="KAK8860442.1"/>
    </source>
</evidence>
<evidence type="ECO:0000256" key="1">
    <source>
        <dbReference type="SAM" id="MobiDB-lite"/>
    </source>
</evidence>
<accession>A0ABR2IDB8</accession>
<dbReference type="EMBL" id="JAPFFF010000018">
    <property type="protein sequence ID" value="KAK8860442.1"/>
    <property type="molecule type" value="Genomic_DNA"/>
</dbReference>
<name>A0ABR2IDB8_9EUKA</name>
<feature type="region of interest" description="Disordered" evidence="1">
    <location>
        <begin position="139"/>
        <end position="237"/>
    </location>
</feature>
<gene>
    <name evidence="2" type="ORF">M9Y10_012107</name>
</gene>